<reference evidence="1 2" key="1">
    <citation type="journal article" date="2014" name="Int. J. Syst. Evol. Microbiol.">
        <title>Complete genome sequence of Corynebacterium casei LMG S-19264T (=DSM 44701T), isolated from a smear-ripened cheese.</title>
        <authorList>
            <consortium name="US DOE Joint Genome Institute (JGI-PGF)"/>
            <person name="Walter F."/>
            <person name="Albersmeier A."/>
            <person name="Kalinowski J."/>
            <person name="Ruckert C."/>
        </authorList>
    </citation>
    <scope>NUCLEOTIDE SEQUENCE [LARGE SCALE GENOMIC DNA]</scope>
    <source>
        <strain evidence="1 2">IBRC-M 10912</strain>
    </source>
</reference>
<accession>A0ABD5NUY8</accession>
<evidence type="ECO:0000313" key="1">
    <source>
        <dbReference type="EMBL" id="MFC4245585.1"/>
    </source>
</evidence>
<dbReference type="GeneID" id="71852398"/>
<dbReference type="PROSITE" id="PS51257">
    <property type="entry name" value="PROKAR_LIPOPROTEIN"/>
    <property type="match status" value="1"/>
</dbReference>
<dbReference type="Proteomes" id="UP001595821">
    <property type="component" value="Unassembled WGS sequence"/>
</dbReference>
<dbReference type="Pfam" id="PF04214">
    <property type="entry name" value="DUF411"/>
    <property type="match status" value="1"/>
</dbReference>
<comment type="caution">
    <text evidence="1">The sequence shown here is derived from an EMBL/GenBank/DDBJ whole genome shotgun (WGS) entry which is preliminary data.</text>
</comment>
<dbReference type="EMBL" id="JBHSDJ010000002">
    <property type="protein sequence ID" value="MFC4245585.1"/>
    <property type="molecule type" value="Genomic_DNA"/>
</dbReference>
<sequence>MRISRRKLCSAGTAITLSAVSGCLGGSDERADEPNDDWTWSGTIPVTTVVQHHDPSCGCCSAYADYLDDHGFAVELEETADPETVKRDLAVPQDAWSCHTIEFGDYLVEGHVPLEAIERLFEEEPAVRGIAAPGMSKYSPGMGPRGDDPLSIVAFEEGGDVFEYVEV</sequence>
<name>A0ABD5NUY8_9EURY</name>
<dbReference type="InterPro" id="IPR007332">
    <property type="entry name" value="DUF411"/>
</dbReference>
<protein>
    <submittedName>
        <fullName evidence="1">DUF411 domain-containing protein</fullName>
    </submittedName>
</protein>
<gene>
    <name evidence="1" type="ORF">ACFOZ7_00960</name>
</gene>
<evidence type="ECO:0000313" key="2">
    <source>
        <dbReference type="Proteomes" id="UP001595821"/>
    </source>
</evidence>
<proteinExistence type="predicted"/>
<dbReference type="RefSeq" id="WP_246971456.1">
    <property type="nucleotide sequence ID" value="NZ_CP095397.1"/>
</dbReference>
<organism evidence="1 2">
    <name type="scientific">Natribaculum luteum</name>
    <dbReference type="NCBI Taxonomy" id="1586232"/>
    <lineage>
        <taxon>Archaea</taxon>
        <taxon>Methanobacteriati</taxon>
        <taxon>Methanobacteriota</taxon>
        <taxon>Stenosarchaea group</taxon>
        <taxon>Halobacteria</taxon>
        <taxon>Halobacteriales</taxon>
        <taxon>Natrialbaceae</taxon>
        <taxon>Natribaculum</taxon>
    </lineage>
</organism>
<dbReference type="AlphaFoldDB" id="A0ABD5NUY8"/>